<evidence type="ECO:0000259" key="6">
    <source>
        <dbReference type="PROSITE" id="PS50089"/>
    </source>
</evidence>
<evidence type="ECO:0000313" key="8">
    <source>
        <dbReference type="Proteomes" id="UP000243348"/>
    </source>
</evidence>
<feature type="domain" description="RING-type" evidence="6">
    <location>
        <begin position="324"/>
        <end position="365"/>
    </location>
</feature>
<keyword evidence="7" id="KW-0542">Nucleomorph</keyword>
<name>J7G7M5_9CRYP</name>
<evidence type="ECO:0000256" key="5">
    <source>
        <dbReference type="SAM" id="Phobius"/>
    </source>
</evidence>
<keyword evidence="5" id="KW-0472">Membrane</keyword>
<evidence type="ECO:0000256" key="1">
    <source>
        <dbReference type="ARBA" id="ARBA00022723"/>
    </source>
</evidence>
<geneLocation type="nucleomorph" evidence="7"/>
<dbReference type="GO" id="GO:0061630">
    <property type="term" value="F:ubiquitin protein ligase activity"/>
    <property type="evidence" value="ECO:0007669"/>
    <property type="project" value="TreeGrafter"/>
</dbReference>
<feature type="transmembrane region" description="Helical" evidence="5">
    <location>
        <begin position="46"/>
        <end position="68"/>
    </location>
</feature>
<dbReference type="InterPro" id="IPR013083">
    <property type="entry name" value="Znf_RING/FYVE/PHD"/>
</dbReference>
<dbReference type="PANTHER" id="PTHR22763">
    <property type="entry name" value="RING ZINC FINGER PROTEIN"/>
    <property type="match status" value="1"/>
</dbReference>
<keyword evidence="3" id="KW-0862">Zinc</keyword>
<dbReference type="SMART" id="SM00184">
    <property type="entry name" value="RING"/>
    <property type="match status" value="1"/>
</dbReference>
<feature type="transmembrane region" description="Helical" evidence="5">
    <location>
        <begin position="162"/>
        <end position="181"/>
    </location>
</feature>
<dbReference type="EMBL" id="CP003680">
    <property type="protein sequence ID" value="AFP65293.1"/>
    <property type="molecule type" value="Genomic_DNA"/>
</dbReference>
<dbReference type="AlphaFoldDB" id="J7G7M5"/>
<sequence length="508" mass="60780">MFLSLEIFRRGKLPMFVVFFIYLFYLKLKNKNLKSFINQLPKNYTIFAISGLYFSVLGVYKIVSIFSIHEKFKKEIKLSTKAAFTFFSQKIKISEINLENILKPNSWSWDILEFPLILGFLKTMTRRRITKLQRNAVINLIIHRLIKRTFLDKLNYLIKSNLINLGIESFVFYLLFFYSIIRYLKLKCLHYFIREKRIFHLLLAMEISIFSIELSSSLIEFLILYLYEKHFRKNWVYIDETSFGSKIISSFLFSNRFRILNGNFSRKKKMLFALFLIQKLSRCHNLLGKFFLDFRNFTNSRDNICNTLREPTEEDIKKQVEKICVVCREKQETPEFSKKLECKHIVHTKCIQTWLICQKGCPACSYPIVFYDGDFEEFFKKTSSDELNFENPFLNIICVFLGLGKKINTNKILQKKKNINRFSLPCLFPKTTDLLLFNFTNCKKTELEDKQESFKLLFKKTHKKSPNGLQIFPKFSKEYFQIRWTEEKIFSLSDSILNEKKKFFKNQK</sequence>
<evidence type="ECO:0000313" key="7">
    <source>
        <dbReference type="EMBL" id="AFP65293.1"/>
    </source>
</evidence>
<evidence type="ECO:0000256" key="4">
    <source>
        <dbReference type="PROSITE-ProRule" id="PRU00175"/>
    </source>
</evidence>
<keyword evidence="5" id="KW-1133">Transmembrane helix</keyword>
<feature type="transmembrane region" description="Helical" evidence="5">
    <location>
        <begin position="7"/>
        <end position="26"/>
    </location>
</feature>
<dbReference type="SUPFAM" id="SSF57850">
    <property type="entry name" value="RING/U-box"/>
    <property type="match status" value="1"/>
</dbReference>
<dbReference type="Gene3D" id="3.30.40.10">
    <property type="entry name" value="Zinc/RING finger domain, C3HC4 (zinc finger)"/>
    <property type="match status" value="1"/>
</dbReference>
<dbReference type="PROSITE" id="PS50089">
    <property type="entry name" value="ZF_RING_2"/>
    <property type="match status" value="1"/>
</dbReference>
<proteinExistence type="predicted"/>
<keyword evidence="5" id="KW-0812">Transmembrane</keyword>
<evidence type="ECO:0000256" key="2">
    <source>
        <dbReference type="ARBA" id="ARBA00022771"/>
    </source>
</evidence>
<keyword evidence="2 4" id="KW-0863">Zinc-finger</keyword>
<organism evidence="7 8">
    <name type="scientific">Chroomonas mesostigmatica CCMP1168</name>
    <dbReference type="NCBI Taxonomy" id="1195612"/>
    <lineage>
        <taxon>Eukaryota</taxon>
        <taxon>Cryptophyceae</taxon>
        <taxon>Pyrenomonadales</taxon>
        <taxon>Chroomonadaceae</taxon>
        <taxon>Chroomonas</taxon>
    </lineage>
</organism>
<dbReference type="GO" id="GO:0012505">
    <property type="term" value="C:endomembrane system"/>
    <property type="evidence" value="ECO:0007669"/>
    <property type="project" value="TreeGrafter"/>
</dbReference>
<protein>
    <recommendedName>
        <fullName evidence="6">RING-type domain-containing protein</fullName>
    </recommendedName>
</protein>
<dbReference type="GO" id="GO:0008270">
    <property type="term" value="F:zinc ion binding"/>
    <property type="evidence" value="ECO:0007669"/>
    <property type="project" value="UniProtKB-KW"/>
</dbReference>
<accession>J7G7M5</accession>
<dbReference type="InterPro" id="IPR050731">
    <property type="entry name" value="HRD1_E3_ubiq-ligases"/>
</dbReference>
<feature type="transmembrane region" description="Helical" evidence="5">
    <location>
        <begin position="201"/>
        <end position="227"/>
    </location>
</feature>
<evidence type="ECO:0000256" key="3">
    <source>
        <dbReference type="ARBA" id="ARBA00022833"/>
    </source>
</evidence>
<dbReference type="Proteomes" id="UP000243348">
    <property type="component" value="Nucleomorph 1"/>
</dbReference>
<dbReference type="GO" id="GO:0043161">
    <property type="term" value="P:proteasome-mediated ubiquitin-dependent protein catabolic process"/>
    <property type="evidence" value="ECO:0007669"/>
    <property type="project" value="TreeGrafter"/>
</dbReference>
<keyword evidence="1" id="KW-0479">Metal-binding</keyword>
<gene>
    <name evidence="7" type="ORF">CMESO_94</name>
</gene>
<reference evidence="7 8" key="1">
    <citation type="journal article" date="2012" name="Genome Biol. Evol.">
        <title>Nucleomorph genome sequence of the cryptophyte alga Chroomonas mesostigmatica CCMP1168 reveals lineage-specific gene loss and genome complexity.</title>
        <authorList>
            <person name="Moore C.E."/>
            <person name="Curtis B."/>
            <person name="Mills T."/>
            <person name="Tanifuji G."/>
            <person name="Archibald J.M."/>
        </authorList>
    </citation>
    <scope>NUCLEOTIDE SEQUENCE [LARGE SCALE GENOMIC DNA]</scope>
    <source>
        <strain evidence="7 8">CCMP1168</strain>
    </source>
</reference>
<dbReference type="Pfam" id="PF13639">
    <property type="entry name" value="zf-RING_2"/>
    <property type="match status" value="1"/>
</dbReference>
<dbReference type="InterPro" id="IPR001841">
    <property type="entry name" value="Znf_RING"/>
</dbReference>